<protein>
    <submittedName>
        <fullName evidence="1">Uncharacterized protein</fullName>
    </submittedName>
</protein>
<name>A0A7R9W1N0_9CHLO</name>
<sequence length="104" mass="11470">MSSAARGGPAKGLVRKAWDTVSDFLMRKEKVGTDKHGNTYHRCACRERRSHAALHMRVWRPDPVLSIRSARSCRMRGWGRGAGHTHGAVAAAAGNFYVVATWVP</sequence>
<proteinExistence type="predicted"/>
<organism evidence="1">
    <name type="scientific">Chlamydomonas euryale</name>
    <dbReference type="NCBI Taxonomy" id="1486919"/>
    <lineage>
        <taxon>Eukaryota</taxon>
        <taxon>Viridiplantae</taxon>
        <taxon>Chlorophyta</taxon>
        <taxon>core chlorophytes</taxon>
        <taxon>Chlorophyceae</taxon>
        <taxon>CS clade</taxon>
        <taxon>Chlamydomonadales</taxon>
        <taxon>Chlamydomonadaceae</taxon>
        <taxon>Chlamydomonas</taxon>
    </lineage>
</organism>
<dbReference type="AlphaFoldDB" id="A0A7R9W1N0"/>
<reference evidence="1" key="1">
    <citation type="submission" date="2021-01" db="EMBL/GenBank/DDBJ databases">
        <authorList>
            <person name="Corre E."/>
            <person name="Pelletier E."/>
            <person name="Niang G."/>
            <person name="Scheremetjew M."/>
            <person name="Finn R."/>
            <person name="Kale V."/>
            <person name="Holt S."/>
            <person name="Cochrane G."/>
            <person name="Meng A."/>
            <person name="Brown T."/>
            <person name="Cohen L."/>
        </authorList>
    </citation>
    <scope>NUCLEOTIDE SEQUENCE</scope>
    <source>
        <strain evidence="1">CCMP219</strain>
    </source>
</reference>
<accession>A0A7R9W1N0</accession>
<dbReference type="EMBL" id="HBEC01044562">
    <property type="protein sequence ID" value="CAD8310622.1"/>
    <property type="molecule type" value="Transcribed_RNA"/>
</dbReference>
<evidence type="ECO:0000313" key="1">
    <source>
        <dbReference type="EMBL" id="CAD8310622.1"/>
    </source>
</evidence>
<gene>
    <name evidence="1" type="ORF">CEUR00632_LOCUS20789</name>
</gene>